<keyword evidence="2" id="KW-1185">Reference proteome</keyword>
<dbReference type="OrthoDB" id="8401198at2"/>
<dbReference type="RefSeq" id="WP_092855089.1">
    <property type="nucleotide sequence ID" value="NZ_FMAH01000048.1"/>
</dbReference>
<organism evidence="1 2">
    <name type="scientific">Rhizobium miluonense</name>
    <dbReference type="NCBI Taxonomy" id="411945"/>
    <lineage>
        <taxon>Bacteria</taxon>
        <taxon>Pseudomonadati</taxon>
        <taxon>Pseudomonadota</taxon>
        <taxon>Alphaproteobacteria</taxon>
        <taxon>Hyphomicrobiales</taxon>
        <taxon>Rhizobiaceae</taxon>
        <taxon>Rhizobium/Agrobacterium group</taxon>
        <taxon>Rhizobium</taxon>
    </lineage>
</organism>
<dbReference type="EMBL" id="FMAH01000048">
    <property type="protein sequence ID" value="SCB45318.1"/>
    <property type="molecule type" value="Genomic_DNA"/>
</dbReference>
<dbReference type="STRING" id="411945.GA0061102_104818"/>
<gene>
    <name evidence="1" type="ORF">GA0061102_104818</name>
</gene>
<accession>A0A1C3WZ92</accession>
<dbReference type="AlphaFoldDB" id="A0A1C3WZ92"/>
<proteinExistence type="predicted"/>
<name>A0A1C3WZ92_9HYPH</name>
<reference evidence="2" key="1">
    <citation type="submission" date="2016-08" db="EMBL/GenBank/DDBJ databases">
        <authorList>
            <person name="Varghese N."/>
            <person name="Submissions Spin"/>
        </authorList>
    </citation>
    <scope>NUCLEOTIDE SEQUENCE [LARGE SCALE GENOMIC DNA]</scope>
    <source>
        <strain evidence="2">HAMBI 2971</strain>
    </source>
</reference>
<sequence>MKTPKVIRFRCYCLECGNDDKPKDNALQHAMAASEPGDVRENEPNPLLIEDSVEKLLFGA</sequence>
<evidence type="ECO:0000313" key="2">
    <source>
        <dbReference type="Proteomes" id="UP000199435"/>
    </source>
</evidence>
<protein>
    <submittedName>
        <fullName evidence="1">Uncharacterized protein</fullName>
    </submittedName>
</protein>
<evidence type="ECO:0000313" key="1">
    <source>
        <dbReference type="EMBL" id="SCB45318.1"/>
    </source>
</evidence>
<dbReference type="Proteomes" id="UP000199435">
    <property type="component" value="Unassembled WGS sequence"/>
</dbReference>